<evidence type="ECO:0000256" key="1">
    <source>
        <dbReference type="ARBA" id="ARBA00001946"/>
    </source>
</evidence>
<dbReference type="EC" id="2.7.7.65" evidence="2"/>
<sequence length="537" mass="58933">MAAPNPTPDGRSAGAPPAPARQGHLGLVPAVLVFGALLLALFTGTSLLVGKALMDIEQLAADTRNVLLPGLIRHQGTAVNIERLRGFGEVVLTTPDAERRRRVRLAAYILASDSVFEQESRVHQTIRLAYQAILFVARTREEQENEEEWIANRLETIEARIEALAREADAERIRRLYRAERLLTSVKHAATPLELARLEAAFNAVAIHLPEESSGWREVIERRRAIINAGETADARWAAARQTLEALADSLSTRAALRASDRSGLIVELAEQARLVGTGALLTLLAVLLILALLWRRHILLPILAATRGLEQVQSTHHPVALPHVRIRELDAINRAVENFGRMLAQLHDANTQLRRLSDRDGLTGIPNRRRFDTAYANLSKLARRHSRPLAVIMMDIDFFKAYNDTYGHLQGDDCLKRVAHAIERVAHRTGDVVARYGGEEFVAVLPETDAPGALRIAERMQAAVADLAIEHRSSTVAGHVTVSMGVAASGPEHPLDPEALVDTADQALLRAKRSGRNRICTATDGKRCEPEGTPGH</sequence>
<evidence type="ECO:0000256" key="3">
    <source>
        <dbReference type="ARBA" id="ARBA00034247"/>
    </source>
</evidence>
<dbReference type="InterPro" id="IPR029787">
    <property type="entry name" value="Nucleotide_cyclase"/>
</dbReference>
<evidence type="ECO:0000313" key="8">
    <source>
        <dbReference type="Proteomes" id="UP000252707"/>
    </source>
</evidence>
<feature type="transmembrane region" description="Helical" evidence="5">
    <location>
        <begin position="275"/>
        <end position="295"/>
    </location>
</feature>
<proteinExistence type="predicted"/>
<dbReference type="PROSITE" id="PS50887">
    <property type="entry name" value="GGDEF"/>
    <property type="match status" value="1"/>
</dbReference>
<feature type="coiled-coil region" evidence="4">
    <location>
        <begin position="140"/>
        <end position="174"/>
    </location>
</feature>
<evidence type="ECO:0000313" key="7">
    <source>
        <dbReference type="EMBL" id="RCX30725.1"/>
    </source>
</evidence>
<evidence type="ECO:0000256" key="5">
    <source>
        <dbReference type="SAM" id="Phobius"/>
    </source>
</evidence>
<dbReference type="GO" id="GO:0005886">
    <property type="term" value="C:plasma membrane"/>
    <property type="evidence" value="ECO:0007669"/>
    <property type="project" value="TreeGrafter"/>
</dbReference>
<dbReference type="SUPFAM" id="SSF55073">
    <property type="entry name" value="Nucleotide cyclase"/>
    <property type="match status" value="1"/>
</dbReference>
<gene>
    <name evidence="7" type="ORF">DFQ59_104161</name>
</gene>
<dbReference type="PANTHER" id="PTHR45138:SF9">
    <property type="entry name" value="DIGUANYLATE CYCLASE DGCM-RELATED"/>
    <property type="match status" value="1"/>
</dbReference>
<dbReference type="OrthoDB" id="9805474at2"/>
<feature type="transmembrane region" description="Helical" evidence="5">
    <location>
        <begin position="27"/>
        <end position="49"/>
    </location>
</feature>
<evidence type="ECO:0000256" key="2">
    <source>
        <dbReference type="ARBA" id="ARBA00012528"/>
    </source>
</evidence>
<dbReference type="PANTHER" id="PTHR45138">
    <property type="entry name" value="REGULATORY COMPONENTS OF SENSORY TRANSDUCTION SYSTEM"/>
    <property type="match status" value="1"/>
</dbReference>
<feature type="domain" description="GGDEF" evidence="6">
    <location>
        <begin position="388"/>
        <end position="525"/>
    </location>
</feature>
<dbReference type="NCBIfam" id="TIGR00254">
    <property type="entry name" value="GGDEF"/>
    <property type="match status" value="1"/>
</dbReference>
<dbReference type="RefSeq" id="WP_114279710.1">
    <property type="nucleotide sequence ID" value="NZ_QPJY01000004.1"/>
</dbReference>
<dbReference type="GO" id="GO:1902201">
    <property type="term" value="P:negative regulation of bacterial-type flagellum-dependent cell motility"/>
    <property type="evidence" value="ECO:0007669"/>
    <property type="project" value="TreeGrafter"/>
</dbReference>
<comment type="caution">
    <text evidence="7">The sequence shown here is derived from an EMBL/GenBank/DDBJ whole genome shotgun (WGS) entry which is preliminary data.</text>
</comment>
<reference evidence="7 8" key="1">
    <citation type="submission" date="2018-07" db="EMBL/GenBank/DDBJ databases">
        <title>Genomic Encyclopedia of Type Strains, Phase IV (KMG-IV): sequencing the most valuable type-strain genomes for metagenomic binning, comparative biology and taxonomic classification.</title>
        <authorList>
            <person name="Goeker M."/>
        </authorList>
    </citation>
    <scope>NUCLEOTIDE SEQUENCE [LARGE SCALE GENOMIC DNA]</scope>
    <source>
        <strain evidence="7 8">DSM 26407</strain>
    </source>
</reference>
<dbReference type="EMBL" id="QPJY01000004">
    <property type="protein sequence ID" value="RCX30725.1"/>
    <property type="molecule type" value="Genomic_DNA"/>
</dbReference>
<keyword evidence="5" id="KW-0472">Membrane</keyword>
<keyword evidence="5" id="KW-0812">Transmembrane</keyword>
<organism evidence="7 8">
    <name type="scientific">Thioalbus denitrificans</name>
    <dbReference type="NCBI Taxonomy" id="547122"/>
    <lineage>
        <taxon>Bacteria</taxon>
        <taxon>Pseudomonadati</taxon>
        <taxon>Pseudomonadota</taxon>
        <taxon>Gammaproteobacteria</taxon>
        <taxon>Chromatiales</taxon>
        <taxon>Ectothiorhodospiraceae</taxon>
        <taxon>Thioalbus</taxon>
    </lineage>
</organism>
<dbReference type="GO" id="GO:0052621">
    <property type="term" value="F:diguanylate cyclase activity"/>
    <property type="evidence" value="ECO:0007669"/>
    <property type="project" value="UniProtKB-EC"/>
</dbReference>
<keyword evidence="5" id="KW-1133">Transmembrane helix</keyword>
<accession>A0A369CC54</accession>
<dbReference type="InterPro" id="IPR000160">
    <property type="entry name" value="GGDEF_dom"/>
</dbReference>
<evidence type="ECO:0000256" key="4">
    <source>
        <dbReference type="SAM" id="Coils"/>
    </source>
</evidence>
<dbReference type="AlphaFoldDB" id="A0A369CC54"/>
<dbReference type="Pfam" id="PF00990">
    <property type="entry name" value="GGDEF"/>
    <property type="match status" value="1"/>
</dbReference>
<dbReference type="CDD" id="cd01949">
    <property type="entry name" value="GGDEF"/>
    <property type="match status" value="1"/>
</dbReference>
<keyword evidence="8" id="KW-1185">Reference proteome</keyword>
<dbReference type="GO" id="GO:0043709">
    <property type="term" value="P:cell adhesion involved in single-species biofilm formation"/>
    <property type="evidence" value="ECO:0007669"/>
    <property type="project" value="TreeGrafter"/>
</dbReference>
<dbReference type="Proteomes" id="UP000252707">
    <property type="component" value="Unassembled WGS sequence"/>
</dbReference>
<protein>
    <recommendedName>
        <fullName evidence="2">diguanylate cyclase</fullName>
        <ecNumber evidence="2">2.7.7.65</ecNumber>
    </recommendedName>
</protein>
<dbReference type="InterPro" id="IPR043128">
    <property type="entry name" value="Rev_trsase/Diguanyl_cyclase"/>
</dbReference>
<comment type="cofactor">
    <cofactor evidence="1">
        <name>Mg(2+)</name>
        <dbReference type="ChEBI" id="CHEBI:18420"/>
    </cofactor>
</comment>
<dbReference type="InterPro" id="IPR050469">
    <property type="entry name" value="Diguanylate_Cyclase"/>
</dbReference>
<dbReference type="Gene3D" id="3.30.70.270">
    <property type="match status" value="1"/>
</dbReference>
<keyword evidence="4" id="KW-0175">Coiled coil</keyword>
<evidence type="ECO:0000259" key="6">
    <source>
        <dbReference type="PROSITE" id="PS50887"/>
    </source>
</evidence>
<dbReference type="FunFam" id="3.30.70.270:FF:000001">
    <property type="entry name" value="Diguanylate cyclase domain protein"/>
    <property type="match status" value="1"/>
</dbReference>
<name>A0A369CC54_9GAMM</name>
<comment type="catalytic activity">
    <reaction evidence="3">
        <text>2 GTP = 3',3'-c-di-GMP + 2 diphosphate</text>
        <dbReference type="Rhea" id="RHEA:24898"/>
        <dbReference type="ChEBI" id="CHEBI:33019"/>
        <dbReference type="ChEBI" id="CHEBI:37565"/>
        <dbReference type="ChEBI" id="CHEBI:58805"/>
        <dbReference type="EC" id="2.7.7.65"/>
    </reaction>
</comment>
<dbReference type="SMART" id="SM00267">
    <property type="entry name" value="GGDEF"/>
    <property type="match status" value="1"/>
</dbReference>